<feature type="transmembrane region" description="Helical" evidence="1">
    <location>
        <begin position="12"/>
        <end position="30"/>
    </location>
</feature>
<feature type="transmembrane region" description="Helical" evidence="1">
    <location>
        <begin position="158"/>
        <end position="178"/>
    </location>
</feature>
<dbReference type="Proteomes" id="UP000215361">
    <property type="component" value="Unassembled WGS sequence"/>
</dbReference>
<feature type="transmembrane region" description="Helical" evidence="1">
    <location>
        <begin position="112"/>
        <end position="132"/>
    </location>
</feature>
<dbReference type="InterPro" id="IPR011733">
    <property type="entry name" value="CHP02185_IM"/>
</dbReference>
<keyword evidence="1" id="KW-0472">Membrane</keyword>
<dbReference type="Pfam" id="PF09605">
    <property type="entry name" value="Trep_Strep"/>
    <property type="match status" value="1"/>
</dbReference>
<evidence type="ECO:0000313" key="2">
    <source>
        <dbReference type="EMBL" id="OXZ38146.1"/>
    </source>
</evidence>
<dbReference type="EMBL" id="NDYI01000013">
    <property type="protein sequence ID" value="OXZ38146.1"/>
    <property type="molecule type" value="Genomic_DNA"/>
</dbReference>
<feature type="transmembrane region" description="Helical" evidence="1">
    <location>
        <begin position="62"/>
        <end position="78"/>
    </location>
</feature>
<proteinExistence type="predicted"/>
<keyword evidence="1" id="KW-0812">Transmembrane</keyword>
<organism evidence="2 3">
    <name type="scientific">Finegoldia magna</name>
    <name type="common">Peptostreptococcus magnus</name>
    <dbReference type="NCBI Taxonomy" id="1260"/>
    <lineage>
        <taxon>Bacteria</taxon>
        <taxon>Bacillati</taxon>
        <taxon>Bacillota</taxon>
        <taxon>Tissierellia</taxon>
        <taxon>Tissierellales</taxon>
        <taxon>Peptoniphilaceae</taxon>
        <taxon>Finegoldia</taxon>
    </lineage>
</organism>
<evidence type="ECO:0000256" key="1">
    <source>
        <dbReference type="SAM" id="Phobius"/>
    </source>
</evidence>
<dbReference type="RefSeq" id="WP_094202676.1">
    <property type="nucleotide sequence ID" value="NZ_NDYI01000013.1"/>
</dbReference>
<name>A0A233W0G6_FINMA</name>
<dbReference type="NCBIfam" id="TIGR02185">
    <property type="entry name" value="Trep_Strep"/>
    <property type="match status" value="1"/>
</dbReference>
<keyword evidence="1" id="KW-1133">Transmembrane helix</keyword>
<gene>
    <name evidence="2" type="ORF">B9N56_04705</name>
</gene>
<sequence length="192" mass="21023">MKKRLTAKDLITVGIMVVLTMVAFMISGILGNIPILMPLIPFFLGILGALPFLVVSTKVGKFGAISIMGILLGLIGFLMGQHWILLLSGCICGILADLIIKSGEYKSSNKLAIGYGVFTEWSVGSMLLMWIMKDVYFSKYEQIAPEYVKAVRPLTENYMLIVVVALGFVGALIGYFIGKKLLNKHFKRAGIV</sequence>
<comment type="caution">
    <text evidence="2">The sequence shown here is derived from an EMBL/GenBank/DDBJ whole genome shotgun (WGS) entry which is preliminary data.</text>
</comment>
<dbReference type="AlphaFoldDB" id="A0A233W0G6"/>
<evidence type="ECO:0000313" key="3">
    <source>
        <dbReference type="Proteomes" id="UP000215361"/>
    </source>
</evidence>
<feature type="transmembrane region" description="Helical" evidence="1">
    <location>
        <begin position="36"/>
        <end position="55"/>
    </location>
</feature>
<reference evidence="3" key="1">
    <citation type="submission" date="2017-04" db="EMBL/GenBank/DDBJ databases">
        <title>Finegoldia magna isolated from orthopedic joint implant-associated infections.</title>
        <authorList>
            <person name="Bjorklund S."/>
            <person name="Bruggemann H."/>
            <person name="Jensen A."/>
            <person name="Hellmark B."/>
            <person name="Soderquist B."/>
        </authorList>
    </citation>
    <scope>NUCLEOTIDE SEQUENCE [LARGE SCALE GENOMIC DNA]</scope>
    <source>
        <strain evidence="3">08T492</strain>
    </source>
</reference>
<protein>
    <submittedName>
        <fullName evidence="2">Uncharacterized protein</fullName>
    </submittedName>
</protein>
<feature type="transmembrane region" description="Helical" evidence="1">
    <location>
        <begin position="84"/>
        <end position="100"/>
    </location>
</feature>
<accession>A0A233W0G6</accession>